<dbReference type="InterPro" id="IPR051316">
    <property type="entry name" value="Zinc-reg_GTPase_activator"/>
</dbReference>
<dbReference type="OrthoDB" id="9808822at2"/>
<keyword evidence="2" id="KW-0378">Hydrolase</keyword>
<name>A0A2W0HKD5_9BACI</name>
<accession>A0A2W0HKD5</accession>
<feature type="domain" description="CobW C-terminal" evidence="6">
    <location>
        <begin position="233"/>
        <end position="327"/>
    </location>
</feature>
<dbReference type="CDD" id="cd03112">
    <property type="entry name" value="CobW-like"/>
    <property type="match status" value="1"/>
</dbReference>
<gene>
    <name evidence="7" type="ORF">CR205_02800</name>
</gene>
<dbReference type="InterPro" id="IPR036627">
    <property type="entry name" value="CobW-likC_sf"/>
</dbReference>
<comment type="caution">
    <text evidence="7">The sequence shown here is derived from an EMBL/GenBank/DDBJ whole genome shotgun (WGS) entry which is preliminary data.</text>
</comment>
<organism evidence="7 8">
    <name type="scientific">Alteribacter lacisalsi</name>
    <dbReference type="NCBI Taxonomy" id="2045244"/>
    <lineage>
        <taxon>Bacteria</taxon>
        <taxon>Bacillati</taxon>
        <taxon>Bacillota</taxon>
        <taxon>Bacilli</taxon>
        <taxon>Bacillales</taxon>
        <taxon>Bacillaceae</taxon>
        <taxon>Alteribacter</taxon>
    </lineage>
</organism>
<dbReference type="Proteomes" id="UP000248066">
    <property type="component" value="Unassembled WGS sequence"/>
</dbReference>
<dbReference type="GO" id="GO:0005737">
    <property type="term" value="C:cytoplasm"/>
    <property type="evidence" value="ECO:0007669"/>
    <property type="project" value="TreeGrafter"/>
</dbReference>
<dbReference type="AlphaFoldDB" id="A0A2W0HKD5"/>
<evidence type="ECO:0000256" key="1">
    <source>
        <dbReference type="ARBA" id="ARBA00022741"/>
    </source>
</evidence>
<dbReference type="InterPro" id="IPR003495">
    <property type="entry name" value="CobW/HypB/UreG_nucleotide-bd"/>
</dbReference>
<evidence type="ECO:0000256" key="4">
    <source>
        <dbReference type="ARBA" id="ARBA00034320"/>
    </source>
</evidence>
<evidence type="ECO:0000256" key="5">
    <source>
        <dbReference type="ARBA" id="ARBA00049117"/>
    </source>
</evidence>
<dbReference type="SUPFAM" id="SSF90002">
    <property type="entry name" value="Hypothetical protein YjiA, C-terminal domain"/>
    <property type="match status" value="1"/>
</dbReference>
<sequence length="334" mass="37676">MSTQTRSRVPVTVLTGFLGAGKTTLLNRILEQNRDERIAIIVNEFGDAGIDQQLVIGATEQILELNNGCICCKIRTDLIDTLFGLAAAVLEQGHEPIDRVIIETTGLAEPAPVAQSFMVETELAELYHLDSFTTVIDSYHFFKQIRMHEEARKQVAFADHFILNKAGLVSSGHLEKVKKTLSDMNPGASMQVTDCRDADPSDILNRFTFDLDDRSNLIKESRSEAGHHHSSDTAAIVLRSDSPVDMKRFEPWFDELLDKKGEQMYRFKGILSVDGFDSRLVFQGVHMLFAGRAGKAWENGEKRSSEFVIIGRDLDKDWFQTRFEECCITERRVD</sequence>
<evidence type="ECO:0000259" key="6">
    <source>
        <dbReference type="SMART" id="SM00833"/>
    </source>
</evidence>
<dbReference type="EMBL" id="PDOF01000001">
    <property type="protein sequence ID" value="PYZ97542.1"/>
    <property type="molecule type" value="Genomic_DNA"/>
</dbReference>
<dbReference type="SMART" id="SM00833">
    <property type="entry name" value="CobW_C"/>
    <property type="match status" value="1"/>
</dbReference>
<evidence type="ECO:0000313" key="7">
    <source>
        <dbReference type="EMBL" id="PYZ97542.1"/>
    </source>
</evidence>
<dbReference type="Gene3D" id="3.30.1220.10">
    <property type="entry name" value="CobW-like, C-terminal domain"/>
    <property type="match status" value="1"/>
</dbReference>
<protein>
    <submittedName>
        <fullName evidence="7">Cobalamin biosynthesis protein CobW</fullName>
    </submittedName>
</protein>
<dbReference type="PANTHER" id="PTHR13748:SF62">
    <property type="entry name" value="COBW DOMAIN-CONTAINING PROTEIN"/>
    <property type="match status" value="1"/>
</dbReference>
<dbReference type="RefSeq" id="WP_110516725.1">
    <property type="nucleotide sequence ID" value="NZ_PDOF01000001.1"/>
</dbReference>
<evidence type="ECO:0000313" key="8">
    <source>
        <dbReference type="Proteomes" id="UP000248066"/>
    </source>
</evidence>
<dbReference type="Gene3D" id="3.40.50.300">
    <property type="entry name" value="P-loop containing nucleotide triphosphate hydrolases"/>
    <property type="match status" value="1"/>
</dbReference>
<comment type="catalytic activity">
    <reaction evidence="5">
        <text>GTP + H2O = GDP + phosphate + H(+)</text>
        <dbReference type="Rhea" id="RHEA:19669"/>
        <dbReference type="ChEBI" id="CHEBI:15377"/>
        <dbReference type="ChEBI" id="CHEBI:15378"/>
        <dbReference type="ChEBI" id="CHEBI:37565"/>
        <dbReference type="ChEBI" id="CHEBI:43474"/>
        <dbReference type="ChEBI" id="CHEBI:58189"/>
    </reaction>
    <physiologicalReaction direction="left-to-right" evidence="5">
        <dbReference type="Rhea" id="RHEA:19670"/>
    </physiologicalReaction>
</comment>
<reference evidence="7 8" key="1">
    <citation type="submission" date="2017-10" db="EMBL/GenBank/DDBJ databases">
        <title>Bacillus sp. nov., a halophilic bacterium isolated from a Yangshapao Lake.</title>
        <authorList>
            <person name="Wang H."/>
        </authorList>
    </citation>
    <scope>NUCLEOTIDE SEQUENCE [LARGE SCALE GENOMIC DNA]</scope>
    <source>
        <strain evidence="7 8">YSP-3</strain>
    </source>
</reference>
<evidence type="ECO:0000256" key="3">
    <source>
        <dbReference type="ARBA" id="ARBA00023186"/>
    </source>
</evidence>
<dbReference type="GO" id="GO:0016787">
    <property type="term" value="F:hydrolase activity"/>
    <property type="evidence" value="ECO:0007669"/>
    <property type="project" value="UniProtKB-KW"/>
</dbReference>
<dbReference type="SUPFAM" id="SSF52540">
    <property type="entry name" value="P-loop containing nucleoside triphosphate hydrolases"/>
    <property type="match status" value="1"/>
</dbReference>
<dbReference type="PANTHER" id="PTHR13748">
    <property type="entry name" value="COBW-RELATED"/>
    <property type="match status" value="1"/>
</dbReference>
<dbReference type="InterPro" id="IPR011629">
    <property type="entry name" value="CobW-like_C"/>
</dbReference>
<dbReference type="GO" id="GO:0000166">
    <property type="term" value="F:nucleotide binding"/>
    <property type="evidence" value="ECO:0007669"/>
    <property type="project" value="UniProtKB-KW"/>
</dbReference>
<keyword evidence="8" id="KW-1185">Reference proteome</keyword>
<proteinExistence type="inferred from homology"/>
<evidence type="ECO:0000256" key="2">
    <source>
        <dbReference type="ARBA" id="ARBA00022801"/>
    </source>
</evidence>
<keyword evidence="3" id="KW-0143">Chaperone</keyword>
<keyword evidence="1" id="KW-0547">Nucleotide-binding</keyword>
<dbReference type="Pfam" id="PF02492">
    <property type="entry name" value="cobW"/>
    <property type="match status" value="1"/>
</dbReference>
<dbReference type="InterPro" id="IPR027417">
    <property type="entry name" value="P-loop_NTPase"/>
</dbReference>
<comment type="similarity">
    <text evidence="4">Belongs to the SIMIBI class G3E GTPase family. ZNG1 subfamily.</text>
</comment>
<dbReference type="Pfam" id="PF07683">
    <property type="entry name" value="CobW_C"/>
    <property type="match status" value="1"/>
</dbReference>